<gene>
    <name evidence="2" type="ORF">D2T33_01820</name>
</gene>
<keyword evidence="3" id="KW-1185">Reference proteome</keyword>
<name>A0A443J2R6_9RHOB</name>
<proteinExistence type="predicted"/>
<reference evidence="2 3" key="1">
    <citation type="submission" date="2019-01" db="EMBL/GenBank/DDBJ databases">
        <title>Sinorhodobacter populi sp. nov. isolated from the symptomatic bark tissue of Populus euramericana canker.</title>
        <authorList>
            <person name="Xu G."/>
        </authorList>
    </citation>
    <scope>NUCLEOTIDE SEQUENCE [LARGE SCALE GENOMIC DNA]</scope>
    <source>
        <strain evidence="2 3">2D-5</strain>
    </source>
</reference>
<sequence length="120" mass="12931">MKPALIVLAIAAAGPVLAQQADGLAQASGALLRGLDKISGVSTDIPVRVNERVDFGQISVMLKQCRYPANDPASNAYAYLQIDEKDGKTDFEGWMIADSPALSALDHPRYDVWVIRCNNS</sequence>
<organism evidence="2 3">
    <name type="scientific">Paenirhodobacter populi</name>
    <dbReference type="NCBI Taxonomy" id="2306993"/>
    <lineage>
        <taxon>Bacteria</taxon>
        <taxon>Pseudomonadati</taxon>
        <taxon>Pseudomonadota</taxon>
        <taxon>Alphaproteobacteria</taxon>
        <taxon>Rhodobacterales</taxon>
        <taxon>Rhodobacter group</taxon>
        <taxon>Paenirhodobacter</taxon>
    </lineage>
</organism>
<dbReference type="Pfam" id="PF09923">
    <property type="entry name" value="DUF2155"/>
    <property type="match status" value="1"/>
</dbReference>
<dbReference type="InterPro" id="IPR019225">
    <property type="entry name" value="DUF2155"/>
</dbReference>
<dbReference type="RefSeq" id="WP_128268645.1">
    <property type="nucleotide sequence ID" value="NZ_SAUW01000002.1"/>
</dbReference>
<dbReference type="EMBL" id="SAUW01000002">
    <property type="protein sequence ID" value="RWR14720.1"/>
    <property type="molecule type" value="Genomic_DNA"/>
</dbReference>
<evidence type="ECO:0000256" key="1">
    <source>
        <dbReference type="SAM" id="SignalP"/>
    </source>
</evidence>
<reference evidence="2 3" key="2">
    <citation type="submission" date="2019-01" db="EMBL/GenBank/DDBJ databases">
        <authorList>
            <person name="Li Y."/>
        </authorList>
    </citation>
    <scope>NUCLEOTIDE SEQUENCE [LARGE SCALE GENOMIC DNA]</scope>
    <source>
        <strain evidence="2 3">2D-5</strain>
    </source>
</reference>
<dbReference type="AlphaFoldDB" id="A0A443J2R6"/>
<accession>A0A443J2R6</accession>
<feature type="chain" id="PRO_5019272884" evidence="1">
    <location>
        <begin position="19"/>
        <end position="120"/>
    </location>
</feature>
<comment type="caution">
    <text evidence="2">The sequence shown here is derived from an EMBL/GenBank/DDBJ whole genome shotgun (WGS) entry which is preliminary data.</text>
</comment>
<feature type="signal peptide" evidence="1">
    <location>
        <begin position="1"/>
        <end position="18"/>
    </location>
</feature>
<evidence type="ECO:0000313" key="3">
    <source>
        <dbReference type="Proteomes" id="UP000285710"/>
    </source>
</evidence>
<keyword evidence="1" id="KW-0732">Signal</keyword>
<evidence type="ECO:0000313" key="2">
    <source>
        <dbReference type="EMBL" id="RWR14720.1"/>
    </source>
</evidence>
<protein>
    <submittedName>
        <fullName evidence="2">DUF2155 domain-containing protein</fullName>
    </submittedName>
</protein>
<dbReference type="Proteomes" id="UP000285710">
    <property type="component" value="Unassembled WGS sequence"/>
</dbReference>